<feature type="domain" description="Cell envelope-related transcriptional attenuator" evidence="3">
    <location>
        <begin position="234"/>
        <end position="374"/>
    </location>
</feature>
<dbReference type="AlphaFoldDB" id="A0A1Y4SUR7"/>
<evidence type="ECO:0000256" key="1">
    <source>
        <dbReference type="ARBA" id="ARBA00006068"/>
    </source>
</evidence>
<organism evidence="4 5">
    <name type="scientific">Massilimicrobiota timonensis</name>
    <dbReference type="NCBI Taxonomy" id="1776392"/>
    <lineage>
        <taxon>Bacteria</taxon>
        <taxon>Bacillati</taxon>
        <taxon>Bacillota</taxon>
        <taxon>Erysipelotrichia</taxon>
        <taxon>Erysipelotrichales</taxon>
        <taxon>Erysipelotrichaceae</taxon>
        <taxon>Massilimicrobiota</taxon>
    </lineage>
</organism>
<evidence type="ECO:0000259" key="3">
    <source>
        <dbReference type="Pfam" id="PF03816"/>
    </source>
</evidence>
<dbReference type="Gene3D" id="3.40.630.190">
    <property type="entry name" value="LCP protein"/>
    <property type="match status" value="1"/>
</dbReference>
<dbReference type="InterPro" id="IPR050922">
    <property type="entry name" value="LytR/CpsA/Psr_CW_biosynth"/>
</dbReference>
<dbReference type="Pfam" id="PF03816">
    <property type="entry name" value="LytR_cpsA_psr"/>
    <property type="match status" value="1"/>
</dbReference>
<keyword evidence="5" id="KW-1185">Reference proteome</keyword>
<dbReference type="NCBIfam" id="TIGR00350">
    <property type="entry name" value="lytR_cpsA_psr"/>
    <property type="match status" value="1"/>
</dbReference>
<evidence type="ECO:0000313" key="5">
    <source>
        <dbReference type="Proteomes" id="UP000195305"/>
    </source>
</evidence>
<reference evidence="4 5" key="1">
    <citation type="journal article" date="2018" name="BMC Genomics">
        <title>Whole genome sequencing and function prediction of 133 gut anaerobes isolated from chicken caecum in pure cultures.</title>
        <authorList>
            <person name="Medvecky M."/>
            <person name="Cejkova D."/>
            <person name="Polansky O."/>
            <person name="Karasova D."/>
            <person name="Kubasova T."/>
            <person name="Cizek A."/>
            <person name="Rychlik I."/>
        </authorList>
    </citation>
    <scope>NUCLEOTIDE SEQUENCE [LARGE SCALE GENOMIC DNA]</scope>
    <source>
        <strain evidence="4 5">An13</strain>
    </source>
</reference>
<evidence type="ECO:0000256" key="2">
    <source>
        <dbReference type="SAM" id="Phobius"/>
    </source>
</evidence>
<dbReference type="EMBL" id="NFLJ01000027">
    <property type="protein sequence ID" value="OUQ33644.1"/>
    <property type="molecule type" value="Genomic_DNA"/>
</dbReference>
<dbReference type="PANTHER" id="PTHR33392:SF6">
    <property type="entry name" value="POLYISOPRENYL-TEICHOIC ACID--PEPTIDOGLYCAN TEICHOIC ACID TRANSFERASE TAGU"/>
    <property type="match status" value="1"/>
</dbReference>
<sequence>MNKLIQWKVMLVIQALISIVLAVLLIQLNVLPMMYIIMIIVLEILLGVGIFFLMRNAQKVRLIISHLISLVISMVLIVGCMVVSKGNNAIQGLTSDHTQTNRISLYVLEESSYQELDDLKNQSIEANINDEHMSDAIDALNKKVKLSIQGQEDYVRMSNDLYDQKTAGIYMNEAQSALFDEIHEDFHEKTRILYTYEITEKVEDFSKDVSVTQNAFNIFISGIDTTGPVSTVSRSDVNMIVTVNPQSKKILMTSIPRDYYVTLANKGKKDKLTHAGLAGVENSVKTLENFLNIDINYYARVNFTSLIQMVDALGGIEVYSDQDIPKLGIHEGINQMDGKKALSFSRERYSYKSGDNHRVQNQQKVLEAMLNKMMSPAIITNYSSILDHIDGCFETNMTSDEITSLIKMQLSDMSSWDIQQIQLQGHGAMLTGGAYMPGNRLYYMIPDEDSVSQCVAQIKEVQENH</sequence>
<comment type="caution">
    <text evidence="4">The sequence shown here is derived from an EMBL/GenBank/DDBJ whole genome shotgun (WGS) entry which is preliminary data.</text>
</comment>
<dbReference type="Proteomes" id="UP000195305">
    <property type="component" value="Unassembled WGS sequence"/>
</dbReference>
<name>A0A1Y4SUR7_9FIRM</name>
<keyword evidence="2" id="KW-1133">Transmembrane helix</keyword>
<feature type="transmembrane region" description="Helical" evidence="2">
    <location>
        <begin position="7"/>
        <end position="28"/>
    </location>
</feature>
<feature type="transmembrane region" description="Helical" evidence="2">
    <location>
        <begin position="34"/>
        <end position="53"/>
    </location>
</feature>
<accession>A0A1Y4SUR7</accession>
<keyword evidence="2" id="KW-0472">Membrane</keyword>
<feature type="transmembrane region" description="Helical" evidence="2">
    <location>
        <begin position="60"/>
        <end position="84"/>
    </location>
</feature>
<comment type="similarity">
    <text evidence="1">Belongs to the LytR/CpsA/Psr (LCP) family.</text>
</comment>
<dbReference type="PANTHER" id="PTHR33392">
    <property type="entry name" value="POLYISOPRENYL-TEICHOIC ACID--PEPTIDOGLYCAN TEICHOIC ACID TRANSFERASE TAGU"/>
    <property type="match status" value="1"/>
</dbReference>
<keyword evidence="2" id="KW-0812">Transmembrane</keyword>
<dbReference type="InterPro" id="IPR004474">
    <property type="entry name" value="LytR_CpsA_psr"/>
</dbReference>
<evidence type="ECO:0000313" key="4">
    <source>
        <dbReference type="EMBL" id="OUQ33644.1"/>
    </source>
</evidence>
<protein>
    <recommendedName>
        <fullName evidence="3">Cell envelope-related transcriptional attenuator domain-containing protein</fullName>
    </recommendedName>
</protein>
<gene>
    <name evidence="4" type="ORF">B5E75_09505</name>
</gene>
<proteinExistence type="inferred from homology"/>
<dbReference type="Gene3D" id="3.40.190.10">
    <property type="entry name" value="Periplasmic binding protein-like II"/>
    <property type="match status" value="1"/>
</dbReference>